<gene>
    <name evidence="5" type="ORF">M6D89_07840</name>
</gene>
<evidence type="ECO:0000256" key="3">
    <source>
        <dbReference type="PROSITE-ProRule" id="PRU00473"/>
    </source>
</evidence>
<dbReference type="AlphaFoldDB" id="A0A9X2KTW2"/>
<dbReference type="Proteomes" id="UP001139319">
    <property type="component" value="Unassembled WGS sequence"/>
</dbReference>
<keyword evidence="6" id="KW-1185">Reference proteome</keyword>
<protein>
    <submittedName>
        <fullName evidence="5">OmpA family protein</fullName>
    </submittedName>
</protein>
<dbReference type="InterPro" id="IPR036737">
    <property type="entry name" value="OmpA-like_sf"/>
</dbReference>
<reference evidence="5" key="2">
    <citation type="submission" date="2023-01" db="EMBL/GenBank/DDBJ databases">
        <title>Gilvimarinus xylanilyticus HB14 isolated from Caulerpa lentillifera aquaculture base in Hainan, China.</title>
        <authorList>
            <person name="Zhang Y.-J."/>
        </authorList>
    </citation>
    <scope>NUCLEOTIDE SEQUENCE</scope>
    <source>
        <strain evidence="5">HB14</strain>
    </source>
</reference>
<dbReference type="PRINTS" id="PR01023">
    <property type="entry name" value="NAFLGMOTY"/>
</dbReference>
<dbReference type="Gene3D" id="2.60.40.2540">
    <property type="match status" value="1"/>
</dbReference>
<dbReference type="InterPro" id="IPR006665">
    <property type="entry name" value="OmpA-like"/>
</dbReference>
<dbReference type="PRINTS" id="PR01021">
    <property type="entry name" value="OMPADOMAIN"/>
</dbReference>
<feature type="domain" description="OmpA-like" evidence="4">
    <location>
        <begin position="165"/>
        <end position="283"/>
    </location>
</feature>
<dbReference type="InterPro" id="IPR050330">
    <property type="entry name" value="Bact_OuterMem_StrucFunc"/>
</dbReference>
<proteinExistence type="predicted"/>
<comment type="caution">
    <text evidence="5">The sequence shown here is derived from an EMBL/GenBank/DDBJ whole genome shotgun (WGS) entry which is preliminary data.</text>
</comment>
<keyword evidence="2 3" id="KW-0472">Membrane</keyword>
<accession>A0A9X2KTW2</accession>
<evidence type="ECO:0000256" key="1">
    <source>
        <dbReference type="ARBA" id="ARBA00004442"/>
    </source>
</evidence>
<dbReference type="EMBL" id="JAMFTH010000001">
    <property type="protein sequence ID" value="MCP8899203.1"/>
    <property type="molecule type" value="Genomic_DNA"/>
</dbReference>
<name>A0A9X2KTW2_9GAMM</name>
<dbReference type="SUPFAM" id="SSF103088">
    <property type="entry name" value="OmpA-like"/>
    <property type="match status" value="1"/>
</dbReference>
<dbReference type="InterPro" id="IPR041544">
    <property type="entry name" value="MotY_N"/>
</dbReference>
<dbReference type="RefSeq" id="WP_253967459.1">
    <property type="nucleotide sequence ID" value="NZ_JAMFTH010000001.1"/>
</dbReference>
<comment type="subcellular location">
    <subcellularLocation>
        <location evidence="1">Cell outer membrane</location>
    </subcellularLocation>
</comment>
<dbReference type="Pfam" id="PF18393">
    <property type="entry name" value="MotY_N"/>
    <property type="match status" value="1"/>
</dbReference>
<dbReference type="Pfam" id="PF00691">
    <property type="entry name" value="OmpA"/>
    <property type="match status" value="1"/>
</dbReference>
<reference evidence="5" key="1">
    <citation type="submission" date="2022-05" db="EMBL/GenBank/DDBJ databases">
        <authorList>
            <person name="Sun H.-N."/>
        </authorList>
    </citation>
    <scope>NUCLEOTIDE SEQUENCE</scope>
    <source>
        <strain evidence="5">HB14</strain>
    </source>
</reference>
<organism evidence="5 6">
    <name type="scientific">Gilvimarinus xylanilyticus</name>
    <dbReference type="NCBI Taxonomy" id="2944139"/>
    <lineage>
        <taxon>Bacteria</taxon>
        <taxon>Pseudomonadati</taxon>
        <taxon>Pseudomonadota</taxon>
        <taxon>Gammaproteobacteria</taxon>
        <taxon>Cellvibrionales</taxon>
        <taxon>Cellvibrionaceae</taxon>
        <taxon>Gilvimarinus</taxon>
    </lineage>
</organism>
<dbReference type="PANTHER" id="PTHR30329:SF17">
    <property type="entry name" value="LIPOPROTEIN YFIB-RELATED"/>
    <property type="match status" value="1"/>
</dbReference>
<sequence length="293" mass="33163">MLWTIAAPHALAATYSGPIETTRWRADTSMFACSLYQRVPLWGQAVFERRAGETQRFYLDQFNRQLAPGEAQWFALTPSWQAFGQHQTLMSARVTEGAEPVIHPWQQSQLLLNQLREGKQLLLRGEPWPEQSPDQTGEFADIVIEPVGFRGALAEFQTCLSSLLPANYDQISRSAVHFDGASDEFNDADREMLDNLIRYVLADPYVTTIVVDGHTDGSGLRADNLELSQRRAEFVVDYLTTRGIHEDMLQVRWHGERYPVASNQSAAGRAQNRRVTLRVDRFEPPSETLAQSP</sequence>
<dbReference type="PROSITE" id="PS51123">
    <property type="entry name" value="OMPA_2"/>
    <property type="match status" value="1"/>
</dbReference>
<dbReference type="Gene3D" id="3.30.1330.60">
    <property type="entry name" value="OmpA-like domain"/>
    <property type="match status" value="1"/>
</dbReference>
<evidence type="ECO:0000259" key="4">
    <source>
        <dbReference type="PROSITE" id="PS51123"/>
    </source>
</evidence>
<evidence type="ECO:0000256" key="2">
    <source>
        <dbReference type="ARBA" id="ARBA00023136"/>
    </source>
</evidence>
<evidence type="ECO:0000313" key="6">
    <source>
        <dbReference type="Proteomes" id="UP001139319"/>
    </source>
</evidence>
<dbReference type="PANTHER" id="PTHR30329">
    <property type="entry name" value="STATOR ELEMENT OF FLAGELLAR MOTOR COMPLEX"/>
    <property type="match status" value="1"/>
</dbReference>
<dbReference type="InterPro" id="IPR006664">
    <property type="entry name" value="OMP_bac"/>
</dbReference>
<dbReference type="GO" id="GO:0009279">
    <property type="term" value="C:cell outer membrane"/>
    <property type="evidence" value="ECO:0007669"/>
    <property type="project" value="UniProtKB-SubCell"/>
</dbReference>
<evidence type="ECO:0000313" key="5">
    <source>
        <dbReference type="EMBL" id="MCP8899203.1"/>
    </source>
</evidence>
<dbReference type="CDD" id="cd07185">
    <property type="entry name" value="OmpA_C-like"/>
    <property type="match status" value="1"/>
</dbReference>